<keyword evidence="3" id="KW-1185">Reference proteome</keyword>
<protein>
    <submittedName>
        <fullName evidence="2">Uncharacterized protein</fullName>
    </submittedName>
</protein>
<reference evidence="2" key="2">
    <citation type="submission" date="2025-08" db="UniProtKB">
        <authorList>
            <consortium name="Ensembl"/>
        </authorList>
    </citation>
    <scope>IDENTIFICATION</scope>
</reference>
<organism evidence="2 3">
    <name type="scientific">Phocoena sinus</name>
    <name type="common">Vaquita</name>
    <dbReference type="NCBI Taxonomy" id="42100"/>
    <lineage>
        <taxon>Eukaryota</taxon>
        <taxon>Metazoa</taxon>
        <taxon>Chordata</taxon>
        <taxon>Craniata</taxon>
        <taxon>Vertebrata</taxon>
        <taxon>Euteleostomi</taxon>
        <taxon>Mammalia</taxon>
        <taxon>Eutheria</taxon>
        <taxon>Laurasiatheria</taxon>
        <taxon>Artiodactyla</taxon>
        <taxon>Whippomorpha</taxon>
        <taxon>Cetacea</taxon>
        <taxon>Odontoceti</taxon>
        <taxon>Phocoenidae</taxon>
        <taxon>Phocoena</taxon>
    </lineage>
</organism>
<accession>A0A8C9B8P1</accession>
<dbReference type="GeneTree" id="ENSGT00910000147708"/>
<proteinExistence type="predicted"/>
<reference evidence="2" key="1">
    <citation type="submission" date="2019-08" db="EMBL/GenBank/DDBJ databases">
        <title>Phocoena sinus (Vaquita) genome, mPhoSin1, primary haplotype.</title>
        <authorList>
            <person name="Morin P."/>
            <person name="Mountcastle J."/>
            <person name="Fungtammasan C."/>
            <person name="Rhie A."/>
            <person name="Rojas-Bracho L."/>
            <person name="Smith C.R."/>
            <person name="Taylor B.L."/>
            <person name="Gulland F.M.D."/>
            <person name="Musser W."/>
            <person name="Houck M."/>
            <person name="Haase B."/>
            <person name="Paez S."/>
            <person name="Howe K."/>
            <person name="Torrance J."/>
            <person name="Formenti G."/>
            <person name="Phillippy A."/>
            <person name="Ryder O."/>
            <person name="Jarvis E.D."/>
            <person name="Fedrigo O."/>
        </authorList>
    </citation>
    <scope>NUCLEOTIDE SEQUENCE [LARGE SCALE GENOMIC DNA]</scope>
</reference>
<dbReference type="AlphaFoldDB" id="A0A8C9B8P1"/>
<dbReference type="Proteomes" id="UP000694554">
    <property type="component" value="Chromosome 2"/>
</dbReference>
<evidence type="ECO:0000313" key="3">
    <source>
        <dbReference type="Proteomes" id="UP000694554"/>
    </source>
</evidence>
<feature type="region of interest" description="Disordered" evidence="1">
    <location>
        <begin position="38"/>
        <end position="76"/>
    </location>
</feature>
<dbReference type="Ensembl" id="ENSPSNT00000006545.1">
    <property type="protein sequence ID" value="ENSPSNP00000005743.1"/>
    <property type="gene ID" value="ENSPSNG00000004267.1"/>
</dbReference>
<evidence type="ECO:0000256" key="1">
    <source>
        <dbReference type="SAM" id="MobiDB-lite"/>
    </source>
</evidence>
<name>A0A8C9B8P1_PHOSS</name>
<evidence type="ECO:0000313" key="2">
    <source>
        <dbReference type="Ensembl" id="ENSPSNP00000005743.1"/>
    </source>
</evidence>
<sequence>MEESLWALLRRGTWAKGLTSISLAIPRPRVGFWNERVSQRHATEPPRTSPPPLRSPCPFGGTGLRRATSQGVVSIE</sequence>
<reference evidence="2" key="3">
    <citation type="submission" date="2025-09" db="UniProtKB">
        <authorList>
            <consortium name="Ensembl"/>
        </authorList>
    </citation>
    <scope>IDENTIFICATION</scope>
</reference>
<feature type="compositionally biased region" description="Polar residues" evidence="1">
    <location>
        <begin position="67"/>
        <end position="76"/>
    </location>
</feature>